<evidence type="ECO:0000259" key="3">
    <source>
        <dbReference type="SMART" id="SM00245"/>
    </source>
</evidence>
<dbReference type="SMART" id="SM00245">
    <property type="entry name" value="TSPc"/>
    <property type="match status" value="1"/>
</dbReference>
<dbReference type="PANTHER" id="PTHR11261">
    <property type="entry name" value="INTERPHOTORECEPTOR RETINOID-BINDING PROTEIN"/>
    <property type="match status" value="1"/>
</dbReference>
<evidence type="ECO:0000313" key="5">
    <source>
        <dbReference type="Proteomes" id="UP000315751"/>
    </source>
</evidence>
<name>A0A560H0S4_9PROT</name>
<evidence type="ECO:0000256" key="1">
    <source>
        <dbReference type="SAM" id="MobiDB-lite"/>
    </source>
</evidence>
<dbReference type="Proteomes" id="UP000315751">
    <property type="component" value="Unassembled WGS sequence"/>
</dbReference>
<protein>
    <submittedName>
        <fullName evidence="4">Peptidase S41-like protein</fullName>
    </submittedName>
</protein>
<keyword evidence="5" id="KW-1185">Reference proteome</keyword>
<dbReference type="Gene3D" id="3.30.750.44">
    <property type="match status" value="1"/>
</dbReference>
<dbReference type="Pfam" id="PF03572">
    <property type="entry name" value="Peptidase_S41"/>
    <property type="match status" value="1"/>
</dbReference>
<reference evidence="4 5" key="1">
    <citation type="submission" date="2019-06" db="EMBL/GenBank/DDBJ databases">
        <title>Genomic Encyclopedia of Type Strains, Phase IV (KMG-V): Genome sequencing to study the core and pangenomes of soil and plant-associated prokaryotes.</title>
        <authorList>
            <person name="Whitman W."/>
        </authorList>
    </citation>
    <scope>NUCLEOTIDE SEQUENCE [LARGE SCALE GENOMIC DNA]</scope>
    <source>
        <strain evidence="4 5">BR 11622</strain>
    </source>
</reference>
<sequence length="449" mass="48202">MRRLLPLLLGIGLICATGRAADIGEAPLPSAQVAEVVAAISRLLHDHYPLPDIAARYERGLERGLKAGRFEGKGPCALAETLTRDLRTEHEDRHLTIRCGAGHADDREVETGPYHGIAAVQVDPDLPVATIRSPGPWVANEDGFASAAAAMALAARSHYVIIDVRGNGGGNGEIGVFLATYFFPVGQQRLLVRGVHRDPAREEQEWTYGYVPGRRLTDAKLYILVDGHTGSAAEGFAFGLQRAGRATIVGQTTAGAGIAGHWEDLPGGLSLFLPIKLLRAPDGSAGWEGVGVRPDVVTEPGQEMTTVYNLIRADWPTARENPDFVQVITLPPERRPSPDTTAPPWDAGQPTLPQVERCRSISPDPEDDTVRLMTNVCNQPILLEERRSAAPASLRLITLESGQSLASKITPPGGWWIMAVCPQGYRSGVPVTAENIGPISRGAYACVKE</sequence>
<dbReference type="PANTHER" id="PTHR11261:SF3">
    <property type="entry name" value="RETINOL-BINDING PROTEIN 3"/>
    <property type="match status" value="1"/>
</dbReference>
<dbReference type="InterPro" id="IPR005151">
    <property type="entry name" value="Tail-specific_protease"/>
</dbReference>
<dbReference type="OrthoDB" id="9758793at2"/>
<dbReference type="RefSeq" id="WP_145734230.1">
    <property type="nucleotide sequence ID" value="NZ_VITR01000010.1"/>
</dbReference>
<gene>
    <name evidence="4" type="ORF">FBZ90_110196</name>
</gene>
<dbReference type="AlphaFoldDB" id="A0A560H0S4"/>
<accession>A0A560H0S4</accession>
<evidence type="ECO:0000256" key="2">
    <source>
        <dbReference type="SAM" id="SignalP"/>
    </source>
</evidence>
<dbReference type="InterPro" id="IPR029045">
    <property type="entry name" value="ClpP/crotonase-like_dom_sf"/>
</dbReference>
<organism evidence="4 5">
    <name type="scientific">Nitrospirillum amazonense</name>
    <dbReference type="NCBI Taxonomy" id="28077"/>
    <lineage>
        <taxon>Bacteria</taxon>
        <taxon>Pseudomonadati</taxon>
        <taxon>Pseudomonadota</taxon>
        <taxon>Alphaproteobacteria</taxon>
        <taxon>Rhodospirillales</taxon>
        <taxon>Azospirillaceae</taxon>
        <taxon>Nitrospirillum</taxon>
    </lineage>
</organism>
<dbReference type="GO" id="GO:0006508">
    <property type="term" value="P:proteolysis"/>
    <property type="evidence" value="ECO:0007669"/>
    <property type="project" value="InterPro"/>
</dbReference>
<proteinExistence type="predicted"/>
<comment type="caution">
    <text evidence="4">The sequence shown here is derived from an EMBL/GenBank/DDBJ whole genome shotgun (WGS) entry which is preliminary data.</text>
</comment>
<dbReference type="Gene3D" id="3.90.226.10">
    <property type="entry name" value="2-enoyl-CoA Hydratase, Chain A, domain 1"/>
    <property type="match status" value="1"/>
</dbReference>
<dbReference type="GO" id="GO:0008236">
    <property type="term" value="F:serine-type peptidase activity"/>
    <property type="evidence" value="ECO:0007669"/>
    <property type="project" value="InterPro"/>
</dbReference>
<dbReference type="SUPFAM" id="SSF52096">
    <property type="entry name" value="ClpP/crotonase"/>
    <property type="match status" value="1"/>
</dbReference>
<feature type="region of interest" description="Disordered" evidence="1">
    <location>
        <begin position="330"/>
        <end position="352"/>
    </location>
</feature>
<feature type="signal peptide" evidence="2">
    <location>
        <begin position="1"/>
        <end position="20"/>
    </location>
</feature>
<feature type="domain" description="Tail specific protease" evidence="3">
    <location>
        <begin position="88"/>
        <end position="299"/>
    </location>
</feature>
<dbReference type="EMBL" id="VITR01000010">
    <property type="protein sequence ID" value="TWB39731.1"/>
    <property type="molecule type" value="Genomic_DNA"/>
</dbReference>
<feature type="chain" id="PRO_5022117234" evidence="2">
    <location>
        <begin position="21"/>
        <end position="449"/>
    </location>
</feature>
<dbReference type="CDD" id="cd07563">
    <property type="entry name" value="Peptidase_S41_IRBP"/>
    <property type="match status" value="1"/>
</dbReference>
<keyword evidence="2" id="KW-0732">Signal</keyword>
<evidence type="ECO:0000313" key="4">
    <source>
        <dbReference type="EMBL" id="TWB39731.1"/>
    </source>
</evidence>